<sequence>MGSESRQEGTVRRSLSERLRLARSRAFVGREEQVAAFGAAVRNDPAAALVFYLHGPGGVGKSTLVRHLADEARHATAC</sequence>
<dbReference type="Pfam" id="PF13191">
    <property type="entry name" value="AAA_16"/>
    <property type="match status" value="1"/>
</dbReference>
<evidence type="ECO:0000313" key="3">
    <source>
        <dbReference type="Proteomes" id="UP000609879"/>
    </source>
</evidence>
<accession>A0ABQ3YIG2</accession>
<reference evidence="2 3" key="1">
    <citation type="submission" date="2021-01" db="EMBL/GenBank/DDBJ databases">
        <title>Whole genome shotgun sequence of Actinoplanes deccanensis NBRC 13994.</title>
        <authorList>
            <person name="Komaki H."/>
            <person name="Tamura T."/>
        </authorList>
    </citation>
    <scope>NUCLEOTIDE SEQUENCE [LARGE SCALE GENOMIC DNA]</scope>
    <source>
        <strain evidence="2 3">NBRC 13994</strain>
    </source>
</reference>
<dbReference type="InterPro" id="IPR027417">
    <property type="entry name" value="P-loop_NTPase"/>
</dbReference>
<feature type="domain" description="Orc1-like AAA ATPase" evidence="1">
    <location>
        <begin position="27"/>
        <end position="75"/>
    </location>
</feature>
<name>A0ABQ3YIG2_9ACTN</name>
<dbReference type="InterPro" id="IPR041664">
    <property type="entry name" value="AAA_16"/>
</dbReference>
<evidence type="ECO:0000259" key="1">
    <source>
        <dbReference type="Pfam" id="PF13191"/>
    </source>
</evidence>
<dbReference type="SUPFAM" id="SSF52540">
    <property type="entry name" value="P-loop containing nucleoside triphosphate hydrolases"/>
    <property type="match status" value="1"/>
</dbReference>
<dbReference type="Proteomes" id="UP000609879">
    <property type="component" value="Unassembled WGS sequence"/>
</dbReference>
<dbReference type="EMBL" id="BOMI01000178">
    <property type="protein sequence ID" value="GID79757.1"/>
    <property type="molecule type" value="Genomic_DNA"/>
</dbReference>
<keyword evidence="3" id="KW-1185">Reference proteome</keyword>
<organism evidence="2 3">
    <name type="scientific">Paractinoplanes deccanensis</name>
    <dbReference type="NCBI Taxonomy" id="113561"/>
    <lineage>
        <taxon>Bacteria</taxon>
        <taxon>Bacillati</taxon>
        <taxon>Actinomycetota</taxon>
        <taxon>Actinomycetes</taxon>
        <taxon>Micromonosporales</taxon>
        <taxon>Micromonosporaceae</taxon>
        <taxon>Paractinoplanes</taxon>
    </lineage>
</organism>
<protein>
    <recommendedName>
        <fullName evidence="1">Orc1-like AAA ATPase domain-containing protein</fullName>
    </recommendedName>
</protein>
<proteinExistence type="predicted"/>
<evidence type="ECO:0000313" key="2">
    <source>
        <dbReference type="EMBL" id="GID79757.1"/>
    </source>
</evidence>
<dbReference type="RefSeq" id="WP_239169442.1">
    <property type="nucleotide sequence ID" value="NZ_BAAABO010000055.1"/>
</dbReference>
<dbReference type="Gene3D" id="3.40.50.300">
    <property type="entry name" value="P-loop containing nucleotide triphosphate hydrolases"/>
    <property type="match status" value="1"/>
</dbReference>
<gene>
    <name evidence="2" type="ORF">Ade02nite_83980</name>
</gene>
<comment type="caution">
    <text evidence="2">The sequence shown here is derived from an EMBL/GenBank/DDBJ whole genome shotgun (WGS) entry which is preliminary data.</text>
</comment>